<dbReference type="PANTHER" id="PTHR47258">
    <property type="match status" value="1"/>
</dbReference>
<protein>
    <submittedName>
        <fullName evidence="2">Uncharacterized protein</fullName>
    </submittedName>
</protein>
<accession>A0A9Q0FST6</accession>
<dbReference type="EMBL" id="JAKUCV010004000">
    <property type="protein sequence ID" value="KAJ4836892.1"/>
    <property type="molecule type" value="Genomic_DNA"/>
</dbReference>
<evidence type="ECO:0000313" key="3">
    <source>
        <dbReference type="Proteomes" id="UP001141552"/>
    </source>
</evidence>
<gene>
    <name evidence="2" type="ORF">Tsubulata_051193</name>
</gene>
<dbReference type="InterPro" id="IPR044249">
    <property type="entry name" value="XERICO-like"/>
</dbReference>
<feature type="non-terminal residue" evidence="2">
    <location>
        <position position="1"/>
    </location>
</feature>
<proteinExistence type="predicted"/>
<dbReference type="OrthoDB" id="8062037at2759"/>
<comment type="caution">
    <text evidence="2">The sequence shown here is derived from an EMBL/GenBank/DDBJ whole genome shotgun (WGS) entry which is preliminary data.</text>
</comment>
<sequence>MGLSSFPTTAAEGVLPVLVMNTVLYVALLKNMVRSLLQVMGANWSAADYEENPDEFLEEDGDVMRYVFDQHIRDHK</sequence>
<keyword evidence="1" id="KW-1133">Transmembrane helix</keyword>
<reference evidence="2" key="1">
    <citation type="submission" date="2022-02" db="EMBL/GenBank/DDBJ databases">
        <authorList>
            <person name="Henning P.M."/>
            <person name="McCubbin A.G."/>
            <person name="Shore J.S."/>
        </authorList>
    </citation>
    <scope>NUCLEOTIDE SEQUENCE</scope>
    <source>
        <strain evidence="2">F60SS</strain>
        <tissue evidence="2">Leaves</tissue>
    </source>
</reference>
<name>A0A9Q0FST6_9ROSI</name>
<dbReference type="Proteomes" id="UP001141552">
    <property type="component" value="Unassembled WGS sequence"/>
</dbReference>
<dbReference type="PANTHER" id="PTHR47258:SF3">
    <property type="entry name" value="F21J9.24-RELATED"/>
    <property type="match status" value="1"/>
</dbReference>
<keyword evidence="1" id="KW-0812">Transmembrane</keyword>
<keyword evidence="3" id="KW-1185">Reference proteome</keyword>
<dbReference type="AlphaFoldDB" id="A0A9Q0FST6"/>
<reference evidence="2" key="2">
    <citation type="journal article" date="2023" name="Plants (Basel)">
        <title>Annotation of the Turnera subulata (Passifloraceae) Draft Genome Reveals the S-Locus Evolved after the Divergence of Turneroideae from Passifloroideae in a Stepwise Manner.</title>
        <authorList>
            <person name="Henning P.M."/>
            <person name="Roalson E.H."/>
            <person name="Mir W."/>
            <person name="McCubbin A.G."/>
            <person name="Shore J.S."/>
        </authorList>
    </citation>
    <scope>NUCLEOTIDE SEQUENCE</scope>
    <source>
        <strain evidence="2">F60SS</strain>
    </source>
</reference>
<feature type="transmembrane region" description="Helical" evidence="1">
    <location>
        <begin position="6"/>
        <end position="28"/>
    </location>
</feature>
<keyword evidence="1" id="KW-0472">Membrane</keyword>
<organism evidence="2 3">
    <name type="scientific">Turnera subulata</name>
    <dbReference type="NCBI Taxonomy" id="218843"/>
    <lineage>
        <taxon>Eukaryota</taxon>
        <taxon>Viridiplantae</taxon>
        <taxon>Streptophyta</taxon>
        <taxon>Embryophyta</taxon>
        <taxon>Tracheophyta</taxon>
        <taxon>Spermatophyta</taxon>
        <taxon>Magnoliopsida</taxon>
        <taxon>eudicotyledons</taxon>
        <taxon>Gunneridae</taxon>
        <taxon>Pentapetalae</taxon>
        <taxon>rosids</taxon>
        <taxon>fabids</taxon>
        <taxon>Malpighiales</taxon>
        <taxon>Passifloraceae</taxon>
        <taxon>Turnera</taxon>
    </lineage>
</organism>
<evidence type="ECO:0000313" key="2">
    <source>
        <dbReference type="EMBL" id="KAJ4836892.1"/>
    </source>
</evidence>
<evidence type="ECO:0000256" key="1">
    <source>
        <dbReference type="SAM" id="Phobius"/>
    </source>
</evidence>